<feature type="compositionally biased region" description="Basic and acidic residues" evidence="2">
    <location>
        <begin position="524"/>
        <end position="535"/>
    </location>
</feature>
<dbReference type="GO" id="GO:0005737">
    <property type="term" value="C:cytoplasm"/>
    <property type="evidence" value="ECO:0007669"/>
    <property type="project" value="TreeGrafter"/>
</dbReference>
<dbReference type="HOGENOM" id="CLU_280466_0_0_1"/>
<feature type="region of interest" description="Disordered" evidence="2">
    <location>
        <begin position="235"/>
        <end position="301"/>
    </location>
</feature>
<evidence type="ECO:0000313" key="4">
    <source>
        <dbReference type="EMBL" id="EGG06939.1"/>
    </source>
</evidence>
<comment type="similarity">
    <text evidence="1">Belongs to the arrestin family.</text>
</comment>
<dbReference type="InterPro" id="IPR000698">
    <property type="entry name" value="Arrestin"/>
</dbReference>
<feature type="region of interest" description="Disordered" evidence="2">
    <location>
        <begin position="58"/>
        <end position="92"/>
    </location>
</feature>
<feature type="compositionally biased region" description="Basic and acidic residues" evidence="2">
    <location>
        <begin position="550"/>
        <end position="566"/>
    </location>
</feature>
<dbReference type="InterPro" id="IPR011022">
    <property type="entry name" value="Arrestin_C-like"/>
</dbReference>
<feature type="compositionally biased region" description="Polar residues" evidence="2">
    <location>
        <begin position="138"/>
        <end position="154"/>
    </location>
</feature>
<dbReference type="PANTHER" id="PTHR11792:SF17">
    <property type="entry name" value="KURTZ ARRESTIN"/>
    <property type="match status" value="1"/>
</dbReference>
<dbReference type="SMART" id="SM01017">
    <property type="entry name" value="Arrestin_C"/>
    <property type="match status" value="1"/>
</dbReference>
<sequence length="1120" mass="123867">MAGLGIRFEGDFQQMSRQSSRMGRTKSMPAFHHNKDLGQSKHPTNQSQCVQFALPETRPSTKRDQARYDEPTEHSYIPTGDQTWTATNPGHHDQYKDLESILYASKKLPATPRIQLHPSHQVSEDKISHPPMVEHLSLHQSSKPSDPNSNQSNLVGPGTLYMRRLESAKARVAQKQEELHSHPLRPVQSMPVVYDGYLGAGMMAAAMRGNQGPPSLELLRAIALRGNSPSLNTIPYSEAAPFTSPSTGSPARTPNSPSRLPAFLQNRQNRDGLSPINASPRPYTTVPNSPLNPRRSQTLPQSSISPVFNLQMPPIDCNMMQRTRSAAEATETQSRHRPARSIADLGSLYNRDQCHHHVSQHHRHKSNSDEVFLQENGVRSGNLEKLNYNQGNNLSSTRSWTVENLFDCPDLASVGTNRCHAEPSQPNQAIRDSPRRSKTAPQASQDMVQNRSKQSTSNNAHVPYGPGHSRQQAEPQAMRRSKSEGTGLNSSFSLSRRATLMSVGGDSMKRSRDLSRLLTPSKSSMHDAELASEGRRSRRGSRPSTAGSEYPHENDRTPRKIVKEPETNVASLEGAKPASKKRVELDLLLESSLIVEGGFLQGRIEVKVPDHKQLSCKKINDGEVWLGEPKVRIVGFEELSVNDSRHVFYHYPVKIPMTTKSATKKTQAARNMLSILEEPVDEEGFVQSRAGLHAYPFQIRLPIGQGAKGIWKGKQGTVRYIVIGSGGGRSIAHFYRHIDLYPYFDPIKTLACAPKPLKVTTSKGLFMGGQGKVHLTAKVHRSVWVAGQRCHVDVHVGNDGTKKIKSLTLALIRTTTVFRSKEPLSDSDTESSSEQRKAPKHPEFCSTQTTKKKIAESTLTMGKKGHQGIVTAKGLWMGVDEGEEVAFSHFLMIPLEALTITRGRHLEVSYTIKVSVGGSLSSDVSVDVPIQVIDFVSIDPPPGHLVHSQEQDSAKHLQPGTNDASDQDELQLFLGSSRFPDEYAQSSDTEIVNCIPSKADTSSASLNTENIGLTISEFPAPPISLMTPEKQRLPRRPLPNPSASNQNIPPSRGRFVSQKYETVDPRRDPRTFYENSTVIPREHPPKSHAMVYMTSNSSNDSSSSGVSVQPFLMENKVRRI</sequence>
<dbReference type="Gene3D" id="2.60.40.640">
    <property type="match status" value="1"/>
</dbReference>
<dbReference type="GO" id="GO:0007165">
    <property type="term" value="P:signal transduction"/>
    <property type="evidence" value="ECO:0007669"/>
    <property type="project" value="InterPro"/>
</dbReference>
<dbReference type="PANTHER" id="PTHR11792">
    <property type="entry name" value="ARRESTIN"/>
    <property type="match status" value="1"/>
</dbReference>
<dbReference type="STRING" id="747676.F4RL24"/>
<evidence type="ECO:0000256" key="2">
    <source>
        <dbReference type="SAM" id="MobiDB-lite"/>
    </source>
</evidence>
<organism evidence="5">
    <name type="scientific">Melampsora larici-populina (strain 98AG31 / pathotype 3-4-7)</name>
    <name type="common">Poplar leaf rust fungus</name>
    <dbReference type="NCBI Taxonomy" id="747676"/>
    <lineage>
        <taxon>Eukaryota</taxon>
        <taxon>Fungi</taxon>
        <taxon>Dikarya</taxon>
        <taxon>Basidiomycota</taxon>
        <taxon>Pucciniomycotina</taxon>
        <taxon>Pucciniomycetes</taxon>
        <taxon>Pucciniales</taxon>
        <taxon>Melampsoraceae</taxon>
        <taxon>Melampsora</taxon>
    </lineage>
</organism>
<feature type="region of interest" description="Disordered" evidence="2">
    <location>
        <begin position="1031"/>
        <end position="1055"/>
    </location>
</feature>
<dbReference type="InParanoid" id="F4RL24"/>
<dbReference type="RefSeq" id="XP_007409899.1">
    <property type="nucleotide sequence ID" value="XM_007409837.1"/>
</dbReference>
<dbReference type="AlphaFoldDB" id="F4RL24"/>
<dbReference type="EMBL" id="GL883106">
    <property type="protein sequence ID" value="EGG06939.1"/>
    <property type="molecule type" value="Genomic_DNA"/>
</dbReference>
<dbReference type="GO" id="GO:0001664">
    <property type="term" value="F:G protein-coupled receptor binding"/>
    <property type="evidence" value="ECO:0007669"/>
    <property type="project" value="TreeGrafter"/>
</dbReference>
<evidence type="ECO:0000256" key="1">
    <source>
        <dbReference type="ARBA" id="ARBA00005298"/>
    </source>
</evidence>
<feature type="compositionally biased region" description="Polar residues" evidence="2">
    <location>
        <begin position="13"/>
        <end position="22"/>
    </location>
</feature>
<dbReference type="InterPro" id="IPR014756">
    <property type="entry name" value="Ig_E-set"/>
</dbReference>
<feature type="compositionally biased region" description="Basic and acidic residues" evidence="2">
    <location>
        <begin position="59"/>
        <end position="73"/>
    </location>
</feature>
<dbReference type="Pfam" id="PF02752">
    <property type="entry name" value="Arrestin_C"/>
    <property type="match status" value="1"/>
</dbReference>
<feature type="compositionally biased region" description="Polar residues" evidence="2">
    <location>
        <begin position="243"/>
        <end position="258"/>
    </location>
</feature>
<dbReference type="Proteomes" id="UP000001072">
    <property type="component" value="Unassembled WGS sequence"/>
</dbReference>
<feature type="compositionally biased region" description="Basic and acidic residues" evidence="2">
    <location>
        <begin position="833"/>
        <end position="843"/>
    </location>
</feature>
<proteinExistence type="inferred from homology"/>
<dbReference type="KEGG" id="mlr:MELLADRAFT_86243"/>
<feature type="region of interest" description="Disordered" evidence="2">
    <location>
        <begin position="943"/>
        <end position="965"/>
    </location>
</feature>
<feature type="region of interest" description="Disordered" evidence="2">
    <location>
        <begin position="137"/>
        <end position="156"/>
    </location>
</feature>
<feature type="compositionally biased region" description="Polar residues" evidence="2">
    <location>
        <begin position="484"/>
        <end position="496"/>
    </location>
</feature>
<reference evidence="5" key="1">
    <citation type="journal article" date="2011" name="Proc. Natl. Acad. Sci. U.S.A.">
        <title>Obligate biotrophy features unraveled by the genomic analysis of rust fungi.</title>
        <authorList>
            <person name="Duplessis S."/>
            <person name="Cuomo C.A."/>
            <person name="Lin Y.-C."/>
            <person name="Aerts A."/>
            <person name="Tisserant E."/>
            <person name="Veneault-Fourrey C."/>
            <person name="Joly D.L."/>
            <person name="Hacquard S."/>
            <person name="Amselem J."/>
            <person name="Cantarel B.L."/>
            <person name="Chiu R."/>
            <person name="Coutinho P.M."/>
            <person name="Feau N."/>
            <person name="Field M."/>
            <person name="Frey P."/>
            <person name="Gelhaye E."/>
            <person name="Goldberg J."/>
            <person name="Grabherr M.G."/>
            <person name="Kodira C.D."/>
            <person name="Kohler A."/>
            <person name="Kuees U."/>
            <person name="Lindquist E.A."/>
            <person name="Lucas S.M."/>
            <person name="Mago R."/>
            <person name="Mauceli E."/>
            <person name="Morin E."/>
            <person name="Murat C."/>
            <person name="Pangilinan J.L."/>
            <person name="Park R."/>
            <person name="Pearson M."/>
            <person name="Quesneville H."/>
            <person name="Rouhier N."/>
            <person name="Sakthikumar S."/>
            <person name="Salamov A.A."/>
            <person name="Schmutz J."/>
            <person name="Selles B."/>
            <person name="Shapiro H."/>
            <person name="Tanguay P."/>
            <person name="Tuskan G.A."/>
            <person name="Henrissat B."/>
            <person name="Van de Peer Y."/>
            <person name="Rouze P."/>
            <person name="Ellis J.G."/>
            <person name="Dodds P.N."/>
            <person name="Schein J.E."/>
            <person name="Zhong S."/>
            <person name="Hamelin R.C."/>
            <person name="Grigoriev I.V."/>
            <person name="Szabo L.J."/>
            <person name="Martin F."/>
        </authorList>
    </citation>
    <scope>NUCLEOTIDE SEQUENCE [LARGE SCALE GENOMIC DNA]</scope>
    <source>
        <strain evidence="5">98AG31 / pathotype 3-4-7</strain>
    </source>
</reference>
<dbReference type="eggNOG" id="ENOG502RWPB">
    <property type="taxonomic scope" value="Eukaryota"/>
</dbReference>
<protein>
    <recommendedName>
        <fullName evidence="3">Arrestin C-terminal-like domain-containing protein</fullName>
    </recommendedName>
</protein>
<evidence type="ECO:0000259" key="3">
    <source>
        <dbReference type="SMART" id="SM01017"/>
    </source>
</evidence>
<keyword evidence="5" id="KW-1185">Reference proteome</keyword>
<evidence type="ECO:0000313" key="5">
    <source>
        <dbReference type="Proteomes" id="UP000001072"/>
    </source>
</evidence>
<feature type="region of interest" description="Disordered" evidence="2">
    <location>
        <begin position="822"/>
        <end position="849"/>
    </location>
</feature>
<dbReference type="OrthoDB" id="298939at2759"/>
<dbReference type="GeneID" id="18934122"/>
<feature type="compositionally biased region" description="Polar residues" evidence="2">
    <location>
        <begin position="439"/>
        <end position="460"/>
    </location>
</feature>
<feature type="region of interest" description="Disordered" evidence="2">
    <location>
        <begin position="415"/>
        <end position="576"/>
    </location>
</feature>
<gene>
    <name evidence="4" type="ORF">MELLADRAFT_86243</name>
</gene>
<feature type="domain" description="Arrestin C-terminal-like" evidence="3">
    <location>
        <begin position="769"/>
        <end position="935"/>
    </location>
</feature>
<dbReference type="InterPro" id="IPR014752">
    <property type="entry name" value="Arrestin-like_C"/>
</dbReference>
<dbReference type="SUPFAM" id="SSF81296">
    <property type="entry name" value="E set domains"/>
    <property type="match status" value="1"/>
</dbReference>
<feature type="compositionally biased region" description="Polar residues" evidence="2">
    <location>
        <begin position="285"/>
        <end position="301"/>
    </location>
</feature>
<dbReference type="VEuPathDB" id="FungiDB:MELLADRAFT_86243"/>
<accession>F4RL24</accession>
<name>F4RL24_MELLP</name>
<dbReference type="GO" id="GO:0002031">
    <property type="term" value="P:G protein-coupled receptor internalization"/>
    <property type="evidence" value="ECO:0007669"/>
    <property type="project" value="TreeGrafter"/>
</dbReference>
<feature type="region of interest" description="Disordered" evidence="2">
    <location>
        <begin position="1"/>
        <end position="27"/>
    </location>
</feature>